<name>A0A5C6D7Z5_9BACT</name>
<proteinExistence type="predicted"/>
<reference evidence="2 3" key="1">
    <citation type="submission" date="2019-02" db="EMBL/GenBank/DDBJ databases">
        <title>Deep-cultivation of Planctomycetes and their phenomic and genomic characterization uncovers novel biology.</title>
        <authorList>
            <person name="Wiegand S."/>
            <person name="Jogler M."/>
            <person name="Boedeker C."/>
            <person name="Pinto D."/>
            <person name="Vollmers J."/>
            <person name="Rivas-Marin E."/>
            <person name="Kohn T."/>
            <person name="Peeters S.H."/>
            <person name="Heuer A."/>
            <person name="Rast P."/>
            <person name="Oberbeckmann S."/>
            <person name="Bunk B."/>
            <person name="Jeske O."/>
            <person name="Meyerdierks A."/>
            <person name="Storesund J.E."/>
            <person name="Kallscheuer N."/>
            <person name="Luecker S."/>
            <person name="Lage O.M."/>
            <person name="Pohl T."/>
            <person name="Merkel B.J."/>
            <person name="Hornburger P."/>
            <person name="Mueller R.-W."/>
            <person name="Bruemmer F."/>
            <person name="Labrenz M."/>
            <person name="Spormann A.M."/>
            <person name="Op Den Camp H."/>
            <person name="Overmann J."/>
            <person name="Amann R."/>
            <person name="Jetten M.S.M."/>
            <person name="Mascher T."/>
            <person name="Medema M.H."/>
            <person name="Devos D.P."/>
            <person name="Kaster A.-K."/>
            <person name="Ovreas L."/>
            <person name="Rohde M."/>
            <person name="Galperin M.Y."/>
            <person name="Jogler C."/>
        </authorList>
    </citation>
    <scope>NUCLEOTIDE SEQUENCE [LARGE SCALE GENOMIC DNA]</scope>
    <source>
        <strain evidence="2 3">Poly41</strain>
    </source>
</reference>
<sequence length="38" mass="3886">MPVSPGNAPQHAIGTGFAFGIIVLMFGAIVKVFEIALA</sequence>
<evidence type="ECO:0000256" key="1">
    <source>
        <dbReference type="SAM" id="Phobius"/>
    </source>
</evidence>
<comment type="caution">
    <text evidence="2">The sequence shown here is derived from an EMBL/GenBank/DDBJ whole genome shotgun (WGS) entry which is preliminary data.</text>
</comment>
<gene>
    <name evidence="2" type="ORF">Poly41_62250</name>
</gene>
<keyword evidence="1" id="KW-0472">Membrane</keyword>
<dbReference type="EMBL" id="SJPV01000017">
    <property type="protein sequence ID" value="TWU31356.1"/>
    <property type="molecule type" value="Genomic_DNA"/>
</dbReference>
<dbReference type="AlphaFoldDB" id="A0A5C6D7Z5"/>
<accession>A0A5C6D7Z5</accession>
<protein>
    <submittedName>
        <fullName evidence="2">Uncharacterized protein</fullName>
    </submittedName>
</protein>
<keyword evidence="1" id="KW-0812">Transmembrane</keyword>
<dbReference type="Proteomes" id="UP000319143">
    <property type="component" value="Unassembled WGS sequence"/>
</dbReference>
<evidence type="ECO:0000313" key="2">
    <source>
        <dbReference type="EMBL" id="TWU31356.1"/>
    </source>
</evidence>
<organism evidence="2 3">
    <name type="scientific">Novipirellula artificiosorum</name>
    <dbReference type="NCBI Taxonomy" id="2528016"/>
    <lineage>
        <taxon>Bacteria</taxon>
        <taxon>Pseudomonadati</taxon>
        <taxon>Planctomycetota</taxon>
        <taxon>Planctomycetia</taxon>
        <taxon>Pirellulales</taxon>
        <taxon>Pirellulaceae</taxon>
        <taxon>Novipirellula</taxon>
    </lineage>
</organism>
<feature type="transmembrane region" description="Helical" evidence="1">
    <location>
        <begin position="12"/>
        <end position="33"/>
    </location>
</feature>
<evidence type="ECO:0000313" key="3">
    <source>
        <dbReference type="Proteomes" id="UP000319143"/>
    </source>
</evidence>
<keyword evidence="1" id="KW-1133">Transmembrane helix</keyword>
<keyword evidence="3" id="KW-1185">Reference proteome</keyword>